<proteinExistence type="predicted"/>
<dbReference type="Proteomes" id="UP001333710">
    <property type="component" value="Chromosome"/>
</dbReference>
<feature type="signal peptide" evidence="1">
    <location>
        <begin position="1"/>
        <end position="20"/>
    </location>
</feature>
<gene>
    <name evidence="2" type="ORF">MACH26_15450</name>
</gene>
<evidence type="ECO:0000313" key="3">
    <source>
        <dbReference type="Proteomes" id="UP001333710"/>
    </source>
</evidence>
<keyword evidence="3" id="KW-1185">Reference proteome</keyword>
<keyword evidence="1" id="KW-0732">Signal</keyword>
<name>A0AA48HIQ5_9ALTE</name>
<protein>
    <submittedName>
        <fullName evidence="2">Uncharacterized protein</fullName>
    </submittedName>
</protein>
<organism evidence="2 3">
    <name type="scientific">Planctobacterium marinum</name>
    <dbReference type="NCBI Taxonomy" id="1631968"/>
    <lineage>
        <taxon>Bacteria</taxon>
        <taxon>Pseudomonadati</taxon>
        <taxon>Pseudomonadota</taxon>
        <taxon>Gammaproteobacteria</taxon>
        <taxon>Alteromonadales</taxon>
        <taxon>Alteromonadaceae</taxon>
        <taxon>Planctobacterium</taxon>
    </lineage>
</organism>
<dbReference type="AlphaFoldDB" id="A0AA48HIQ5"/>
<dbReference type="EMBL" id="AP027272">
    <property type="protein sequence ID" value="BDX06024.1"/>
    <property type="molecule type" value="Genomic_DNA"/>
</dbReference>
<evidence type="ECO:0000256" key="1">
    <source>
        <dbReference type="SAM" id="SignalP"/>
    </source>
</evidence>
<accession>A0AA48HIQ5</accession>
<dbReference type="RefSeq" id="WP_338292052.1">
    <property type="nucleotide sequence ID" value="NZ_AP027272.1"/>
</dbReference>
<dbReference type="KEGG" id="pmaw:MACH26_15450"/>
<reference evidence="2" key="1">
    <citation type="submission" date="2023-01" db="EMBL/GenBank/DDBJ databases">
        <title>Complete genome sequence of Planctobacterium marinum strain Dej080120_11.</title>
        <authorList>
            <person name="Ueki S."/>
            <person name="Maruyama F."/>
        </authorList>
    </citation>
    <scope>NUCLEOTIDE SEQUENCE</scope>
    <source>
        <strain evidence="2">Dej080120_11</strain>
    </source>
</reference>
<feature type="chain" id="PRO_5041280237" evidence="1">
    <location>
        <begin position="21"/>
        <end position="173"/>
    </location>
</feature>
<evidence type="ECO:0000313" key="2">
    <source>
        <dbReference type="EMBL" id="BDX06024.1"/>
    </source>
</evidence>
<sequence>MKKHVVLLLLTALVSGLAFAQQGTNEQKDNSEERIEVLGQRTPTHYYKAMRRAEIDLYDQVNKMLTNDKYKISCERETYSVARNATRLKKKYCLPKFVRERMGEETRKALEDGVEPPTLEQVELMVADEQEEALNAVAKVIEENPKLLELLIKYHTSAANYENVKAQYASDKD</sequence>